<name>A0A1F6C8R2_HANXR</name>
<feature type="domain" description="Methyltransferase type 11" evidence="2">
    <location>
        <begin position="51"/>
        <end position="146"/>
    </location>
</feature>
<sequence length="272" mass="30761">MKTIPLDIPMLKIWLQEAWRRGDYAHFYPYMEPGAHEFLLRLDIAPGAKLLDVGCGGGHLALLAAQAGAQVTGIDIFPNLLEMARKRARAQGVSIQFDQGDVETLPYENDHFDVVLSLFSTMFAPRPERTTAEMLRITKPGGRLIMANWTPDGFVGRMAKVITRHYAAPPVMTSPWQWGEEASVRARLQGLRELRLTPRVYPLHFPFPPVEVVAFLRKYYGPLNRTFEELDRVGCAALQTDLEQFWIDNNRSEKPDATHIEAAYLEVDGLKA</sequence>
<evidence type="ECO:0000256" key="1">
    <source>
        <dbReference type="ARBA" id="ARBA00022679"/>
    </source>
</evidence>
<dbReference type="PANTHER" id="PTHR44068">
    <property type="entry name" value="ZGC:194242"/>
    <property type="match status" value="1"/>
</dbReference>
<reference evidence="3 4" key="1">
    <citation type="journal article" date="2016" name="Nat. Commun.">
        <title>Thousands of microbial genomes shed light on interconnected biogeochemical processes in an aquifer system.</title>
        <authorList>
            <person name="Anantharaman K."/>
            <person name="Brown C.T."/>
            <person name="Hug L.A."/>
            <person name="Sharon I."/>
            <person name="Castelle C.J."/>
            <person name="Probst A.J."/>
            <person name="Thomas B.C."/>
            <person name="Singh A."/>
            <person name="Wilkins M.J."/>
            <person name="Karaoz U."/>
            <person name="Brodie E.L."/>
            <person name="Williams K.H."/>
            <person name="Hubbard S.S."/>
            <person name="Banfield J.F."/>
        </authorList>
    </citation>
    <scope>NUCLEOTIDE SEQUENCE [LARGE SCALE GENOMIC DNA]</scope>
    <source>
        <strain evidence="4">RIFCSPLOWO2_12_FULL_64_10</strain>
    </source>
</reference>
<dbReference type="PANTHER" id="PTHR44068:SF11">
    <property type="entry name" value="GERANYL DIPHOSPHATE 2-C-METHYLTRANSFERASE"/>
    <property type="match status" value="1"/>
</dbReference>
<comment type="caution">
    <text evidence="3">The sequence shown here is derived from an EMBL/GenBank/DDBJ whole genome shotgun (WGS) entry which is preliminary data.</text>
</comment>
<keyword evidence="3" id="KW-0830">Ubiquinone</keyword>
<evidence type="ECO:0000313" key="4">
    <source>
        <dbReference type="Proteomes" id="UP000178606"/>
    </source>
</evidence>
<accession>A0A1F6C8R2</accession>
<dbReference type="AlphaFoldDB" id="A0A1F6C8R2"/>
<organism evidence="3 4">
    <name type="scientific">Handelsmanbacteria sp. (strain RIFCSPLOWO2_12_FULL_64_10)</name>
    <dbReference type="NCBI Taxonomy" id="1817868"/>
    <lineage>
        <taxon>Bacteria</taxon>
        <taxon>Candidatus Handelsmaniibacteriota</taxon>
    </lineage>
</organism>
<dbReference type="EMBL" id="MFKF01000374">
    <property type="protein sequence ID" value="OGG45490.1"/>
    <property type="molecule type" value="Genomic_DNA"/>
</dbReference>
<dbReference type="Gene3D" id="3.40.50.150">
    <property type="entry name" value="Vaccinia Virus protein VP39"/>
    <property type="match status" value="1"/>
</dbReference>
<dbReference type="GO" id="GO:0032259">
    <property type="term" value="P:methylation"/>
    <property type="evidence" value="ECO:0007669"/>
    <property type="project" value="UniProtKB-KW"/>
</dbReference>
<dbReference type="Pfam" id="PF08241">
    <property type="entry name" value="Methyltransf_11"/>
    <property type="match status" value="1"/>
</dbReference>
<keyword evidence="3" id="KW-0489">Methyltransferase</keyword>
<dbReference type="Proteomes" id="UP000178606">
    <property type="component" value="Unassembled WGS sequence"/>
</dbReference>
<dbReference type="InterPro" id="IPR029063">
    <property type="entry name" value="SAM-dependent_MTases_sf"/>
</dbReference>
<evidence type="ECO:0000313" key="3">
    <source>
        <dbReference type="EMBL" id="OGG45490.1"/>
    </source>
</evidence>
<dbReference type="InterPro" id="IPR050447">
    <property type="entry name" value="Erg6_SMT_methyltransf"/>
</dbReference>
<dbReference type="GO" id="GO:0008757">
    <property type="term" value="F:S-adenosylmethionine-dependent methyltransferase activity"/>
    <property type="evidence" value="ECO:0007669"/>
    <property type="project" value="InterPro"/>
</dbReference>
<dbReference type="CDD" id="cd02440">
    <property type="entry name" value="AdoMet_MTases"/>
    <property type="match status" value="1"/>
</dbReference>
<dbReference type="InterPro" id="IPR013216">
    <property type="entry name" value="Methyltransf_11"/>
</dbReference>
<proteinExistence type="predicted"/>
<keyword evidence="1 3" id="KW-0808">Transferase</keyword>
<dbReference type="SUPFAM" id="SSF53335">
    <property type="entry name" value="S-adenosyl-L-methionine-dependent methyltransferases"/>
    <property type="match status" value="1"/>
</dbReference>
<evidence type="ECO:0000259" key="2">
    <source>
        <dbReference type="Pfam" id="PF08241"/>
    </source>
</evidence>
<protein>
    <submittedName>
        <fullName evidence="3">Ubiquinone biosynthesis methyltransferase UbiE</fullName>
    </submittedName>
</protein>
<gene>
    <name evidence="3" type="ORF">A3F84_10430</name>
</gene>